<dbReference type="PANTHER" id="PTHR30349">
    <property type="entry name" value="PHAGE INTEGRASE-RELATED"/>
    <property type="match status" value="1"/>
</dbReference>
<keyword evidence="1" id="KW-0229">DNA integration</keyword>
<dbReference type="InterPro" id="IPR013762">
    <property type="entry name" value="Integrase-like_cat_sf"/>
</dbReference>
<evidence type="ECO:0000256" key="2">
    <source>
        <dbReference type="ARBA" id="ARBA00023125"/>
    </source>
</evidence>
<dbReference type="InterPro" id="IPR011010">
    <property type="entry name" value="DNA_brk_join_enz"/>
</dbReference>
<dbReference type="AlphaFoldDB" id="A0A418SJ34"/>
<dbReference type="GO" id="GO:0003677">
    <property type="term" value="F:DNA binding"/>
    <property type="evidence" value="ECO:0007669"/>
    <property type="project" value="UniProtKB-KW"/>
</dbReference>
<dbReference type="Gene3D" id="1.10.443.10">
    <property type="entry name" value="Intergrase catalytic core"/>
    <property type="match status" value="1"/>
</dbReference>
<dbReference type="OrthoDB" id="6388170at2"/>
<proteinExistence type="predicted"/>
<dbReference type="CDD" id="cd00796">
    <property type="entry name" value="INT_Rci_Hp1_C"/>
    <property type="match status" value="1"/>
</dbReference>
<reference evidence="4 5" key="1">
    <citation type="submission" date="2020-08" db="EMBL/GenBank/DDBJ databases">
        <title>Genome sequence of Rhodobacteraceae bacterium Lw-13e.</title>
        <authorList>
            <person name="Poehlein A."/>
            <person name="Wolter L."/>
            <person name="Daniel R."/>
            <person name="Brinkhoff T."/>
        </authorList>
    </citation>
    <scope>NUCLEOTIDE SEQUENCE [LARGE SCALE GENOMIC DNA]</scope>
    <source>
        <strain evidence="4 5">Lw-13e</strain>
    </source>
</reference>
<keyword evidence="3" id="KW-0233">DNA recombination</keyword>
<dbReference type="PROSITE" id="PS51898">
    <property type="entry name" value="TYR_RECOMBINASE"/>
    <property type="match status" value="1"/>
</dbReference>
<dbReference type="InterPro" id="IPR010998">
    <property type="entry name" value="Integrase_recombinase_N"/>
</dbReference>
<dbReference type="InterPro" id="IPR002104">
    <property type="entry name" value="Integrase_catalytic"/>
</dbReference>
<dbReference type="RefSeq" id="WP_119838313.1">
    <property type="nucleotide sequence ID" value="NZ_CP060436.1"/>
</dbReference>
<sequence>MASIRKLAKGWRAEIARKGVRASKVFPTQREAKDWAARQEYLILNREAVAAATLFGDVLERYAREVSVTKRSEVWEVRQIDRLKRSDLARKMVADLTAENFASWRDGRLRTVQAATVNREMNLLSAVMTQARREWGMIKTSPMSDVRRPTAPHKRERRPSKDELDRLAFVAGEDLTRAQARAHAAFLFAIETGMRAGEICGLRGADLDLERRVARLHLTKNGAGRDVPLSKEAVRLLEALPKAEPVFGMTSARLDANWRKLRGLAAIEGLNFHDSRHEAITRLSRKLDPLALAKMVGHRDIKMLMIYYDETAEELARRLD</sequence>
<dbReference type="EMBL" id="CP060436">
    <property type="protein sequence ID" value="QPM90126.1"/>
    <property type="molecule type" value="Genomic_DNA"/>
</dbReference>
<organism evidence="4 5">
    <name type="scientific">Pseudooceanicola algae</name>
    <dbReference type="NCBI Taxonomy" id="1537215"/>
    <lineage>
        <taxon>Bacteria</taxon>
        <taxon>Pseudomonadati</taxon>
        <taxon>Pseudomonadota</taxon>
        <taxon>Alphaproteobacteria</taxon>
        <taxon>Rhodobacterales</taxon>
        <taxon>Paracoccaceae</taxon>
        <taxon>Pseudooceanicola</taxon>
    </lineage>
</organism>
<gene>
    <name evidence="4" type="primary">xerC_3</name>
    <name evidence="4" type="ORF">PSAL_013600</name>
</gene>
<dbReference type="InterPro" id="IPR050090">
    <property type="entry name" value="Tyrosine_recombinase_XerCD"/>
</dbReference>
<evidence type="ECO:0000256" key="1">
    <source>
        <dbReference type="ARBA" id="ARBA00022908"/>
    </source>
</evidence>
<evidence type="ECO:0000256" key="3">
    <source>
        <dbReference type="ARBA" id="ARBA00023172"/>
    </source>
</evidence>
<dbReference type="GO" id="GO:0006310">
    <property type="term" value="P:DNA recombination"/>
    <property type="evidence" value="ECO:0007669"/>
    <property type="project" value="UniProtKB-KW"/>
</dbReference>
<evidence type="ECO:0000313" key="4">
    <source>
        <dbReference type="EMBL" id="QPM90126.1"/>
    </source>
</evidence>
<dbReference type="SUPFAM" id="SSF56349">
    <property type="entry name" value="DNA breaking-rejoining enzymes"/>
    <property type="match status" value="1"/>
</dbReference>
<keyword evidence="2" id="KW-0238">DNA-binding</keyword>
<dbReference type="Proteomes" id="UP000283786">
    <property type="component" value="Chromosome"/>
</dbReference>
<dbReference type="KEGG" id="palw:PSAL_013600"/>
<accession>A0A418SJ34</accession>
<dbReference type="Pfam" id="PF00589">
    <property type="entry name" value="Phage_integrase"/>
    <property type="match status" value="1"/>
</dbReference>
<keyword evidence="5" id="KW-1185">Reference proteome</keyword>
<name>A0A418SJ34_9RHOB</name>
<evidence type="ECO:0000313" key="5">
    <source>
        <dbReference type="Proteomes" id="UP000283786"/>
    </source>
</evidence>
<protein>
    <submittedName>
        <fullName evidence="4">Tyrosine recombinase XerC</fullName>
    </submittedName>
</protein>
<dbReference type="PANTHER" id="PTHR30349:SF94">
    <property type="entry name" value="INTEGRASE_RECOMBINASE HI_1414-RELATED"/>
    <property type="match status" value="1"/>
</dbReference>
<dbReference type="GO" id="GO:0015074">
    <property type="term" value="P:DNA integration"/>
    <property type="evidence" value="ECO:0007669"/>
    <property type="project" value="UniProtKB-KW"/>
</dbReference>
<dbReference type="Gene3D" id="1.10.150.130">
    <property type="match status" value="1"/>
</dbReference>